<dbReference type="EnsemblMetazoa" id="Aqu2.1.13444_001">
    <property type="protein sequence ID" value="Aqu2.1.13444_001"/>
    <property type="gene ID" value="Aqu2.1.13444"/>
</dbReference>
<dbReference type="InParanoid" id="A0A1X7TFI7"/>
<evidence type="ECO:0000313" key="3">
    <source>
        <dbReference type="EnsemblMetazoa" id="Aqu2.1.13444_001"/>
    </source>
</evidence>
<dbReference type="InterPro" id="IPR012337">
    <property type="entry name" value="RNaseH-like_sf"/>
</dbReference>
<proteinExistence type="predicted"/>
<dbReference type="SUPFAM" id="SSF53098">
    <property type="entry name" value="Ribonuclease H-like"/>
    <property type="match status" value="1"/>
</dbReference>
<dbReference type="GO" id="GO:0003676">
    <property type="term" value="F:nucleic acid binding"/>
    <property type="evidence" value="ECO:0007669"/>
    <property type="project" value="InterPro"/>
</dbReference>
<evidence type="ECO:0000256" key="1">
    <source>
        <dbReference type="SAM" id="MobiDB-lite"/>
    </source>
</evidence>
<dbReference type="InterPro" id="IPR036397">
    <property type="entry name" value="RNaseH_sf"/>
</dbReference>
<dbReference type="Pfam" id="PF18701">
    <property type="entry name" value="DUF5641"/>
    <property type="match status" value="1"/>
</dbReference>
<dbReference type="PANTHER" id="PTHR47331">
    <property type="entry name" value="PHD-TYPE DOMAIN-CONTAINING PROTEIN"/>
    <property type="match status" value="1"/>
</dbReference>
<dbReference type="AlphaFoldDB" id="A0A1X7TFI7"/>
<dbReference type="STRING" id="400682.A0A1X7TFI7"/>
<sequence>MFKWQRHSQSQNDIPHFQELLDFIDRRAQASEVSRSHLPHKTKNEGPLFQKKPQPKQVPAFPSTTTNLQSDCVLCKTEKHLLYTCSKFKEMSHEDKRNVIKVNKMCMNCLTPGHQFKSSKLIHRSDPNFGIPGQIDALLGVDIFVEALLPGLWSGCTGSPVAFETRFGWALAGSVEDVTPSSQVNSYHVSLSSTDDVLLKFCEMEEAPKQDLKTKGIFDQVDCIMKEYLSLEHAEPVPHDDSLDKPVNEVMHIELASDLTTEASIACLRYFISRRGYPKLIWSDYESNFVGANLKLKARSPHFGGIWEAAVKSTKSHLKKIISNVKLTYEEFSTVLSQIKACLNSRPLTPLNSTSEGIEVLTPGHILIGRPIMALPDCTPSKPFLHLLKRWQLCQTLVSHFWKRWSSEYISTLNRSNKWTSNRRNLTTGDIVLLHEDNVIPTQWPLAKVIQTHPGEDGLNYTYFTTDQGLGGQGKMPHLPPYWQPCKQAIIVFHYPVHYSGTCAKGHLSSEATSLLQP</sequence>
<reference evidence="3" key="1">
    <citation type="submission" date="2017-05" db="UniProtKB">
        <authorList>
            <consortium name="EnsemblMetazoa"/>
        </authorList>
    </citation>
    <scope>IDENTIFICATION</scope>
</reference>
<organism evidence="3">
    <name type="scientific">Amphimedon queenslandica</name>
    <name type="common">Sponge</name>
    <dbReference type="NCBI Taxonomy" id="400682"/>
    <lineage>
        <taxon>Eukaryota</taxon>
        <taxon>Metazoa</taxon>
        <taxon>Porifera</taxon>
        <taxon>Demospongiae</taxon>
        <taxon>Heteroscleromorpha</taxon>
        <taxon>Haplosclerida</taxon>
        <taxon>Niphatidae</taxon>
        <taxon>Amphimedon</taxon>
    </lineage>
</organism>
<dbReference type="InterPro" id="IPR040676">
    <property type="entry name" value="DUF5641"/>
</dbReference>
<name>A0A1X7TFI7_AMPQE</name>
<accession>A0A1X7TFI7</accession>
<protein>
    <recommendedName>
        <fullName evidence="2">DUF5641 domain-containing protein</fullName>
    </recommendedName>
</protein>
<dbReference type="eggNOG" id="KOG0017">
    <property type="taxonomic scope" value="Eukaryota"/>
</dbReference>
<dbReference type="OrthoDB" id="8046937at2759"/>
<dbReference type="Gene3D" id="3.30.420.10">
    <property type="entry name" value="Ribonuclease H-like superfamily/Ribonuclease H"/>
    <property type="match status" value="1"/>
</dbReference>
<evidence type="ECO:0000259" key="2">
    <source>
        <dbReference type="Pfam" id="PF18701"/>
    </source>
</evidence>
<feature type="region of interest" description="Disordered" evidence="1">
    <location>
        <begin position="32"/>
        <end position="62"/>
    </location>
</feature>
<feature type="domain" description="DUF5641" evidence="2">
    <location>
        <begin position="389"/>
        <end position="459"/>
    </location>
</feature>